<reference evidence="1" key="1">
    <citation type="submission" date="2022-02" db="EMBL/GenBank/DDBJ databases">
        <title>Plant Genome Project.</title>
        <authorList>
            <person name="Zhang R.-G."/>
        </authorList>
    </citation>
    <scope>NUCLEOTIDE SEQUENCE</scope>
    <source>
        <strain evidence="1">AT1</strain>
    </source>
</reference>
<gene>
    <name evidence="1" type="ORF">RHMOL_Rhmol10G0263600</name>
</gene>
<protein>
    <submittedName>
        <fullName evidence="1">Uncharacterized protein</fullName>
    </submittedName>
</protein>
<organism evidence="1 2">
    <name type="scientific">Rhododendron molle</name>
    <name type="common">Chinese azalea</name>
    <name type="synonym">Azalea mollis</name>
    <dbReference type="NCBI Taxonomy" id="49168"/>
    <lineage>
        <taxon>Eukaryota</taxon>
        <taxon>Viridiplantae</taxon>
        <taxon>Streptophyta</taxon>
        <taxon>Embryophyta</taxon>
        <taxon>Tracheophyta</taxon>
        <taxon>Spermatophyta</taxon>
        <taxon>Magnoliopsida</taxon>
        <taxon>eudicotyledons</taxon>
        <taxon>Gunneridae</taxon>
        <taxon>Pentapetalae</taxon>
        <taxon>asterids</taxon>
        <taxon>Ericales</taxon>
        <taxon>Ericaceae</taxon>
        <taxon>Ericoideae</taxon>
        <taxon>Rhodoreae</taxon>
        <taxon>Rhododendron</taxon>
    </lineage>
</organism>
<dbReference type="EMBL" id="CM046397">
    <property type="protein sequence ID" value="KAI8536518.1"/>
    <property type="molecule type" value="Genomic_DNA"/>
</dbReference>
<name>A0ACC0M866_RHOML</name>
<proteinExistence type="predicted"/>
<keyword evidence="2" id="KW-1185">Reference proteome</keyword>
<comment type="caution">
    <text evidence="1">The sequence shown here is derived from an EMBL/GenBank/DDBJ whole genome shotgun (WGS) entry which is preliminary data.</text>
</comment>
<accession>A0ACC0M866</accession>
<evidence type="ECO:0000313" key="2">
    <source>
        <dbReference type="Proteomes" id="UP001062846"/>
    </source>
</evidence>
<sequence length="52" mass="5941">MSSSSNMCTIQSRHPTFQNKTCWCGLRAAVPISELEKNPRRLNRSTIQTCQE</sequence>
<dbReference type="Proteomes" id="UP001062846">
    <property type="component" value="Chromosome 10"/>
</dbReference>
<evidence type="ECO:0000313" key="1">
    <source>
        <dbReference type="EMBL" id="KAI8536518.1"/>
    </source>
</evidence>